<keyword evidence="4" id="KW-0805">Transcription regulation</keyword>
<name>A0A0U2VVK0_9BACL</name>
<dbReference type="PATRIC" id="fig|162209.4.peg.4704"/>
<dbReference type="CDD" id="cd07153">
    <property type="entry name" value="Fur_like"/>
    <property type="match status" value="1"/>
</dbReference>
<evidence type="ECO:0000256" key="6">
    <source>
        <dbReference type="ARBA" id="ARBA00023163"/>
    </source>
</evidence>
<dbReference type="AlphaFoldDB" id="A0A0U2VVK0"/>
<evidence type="ECO:0000256" key="7">
    <source>
        <dbReference type="PIRSR" id="PIRSR602481-1"/>
    </source>
</evidence>
<dbReference type="InterPro" id="IPR036390">
    <property type="entry name" value="WH_DNA-bd_sf"/>
</dbReference>
<feature type="binding site" evidence="7">
    <location>
        <position position="122"/>
    </location>
    <ligand>
        <name>Zn(2+)</name>
        <dbReference type="ChEBI" id="CHEBI:29105"/>
    </ligand>
</feature>
<dbReference type="Pfam" id="PF01475">
    <property type="entry name" value="FUR"/>
    <property type="match status" value="1"/>
</dbReference>
<sequence>MNKINLTAQRKAVLEAVQYDDGHPTAAEVMERLREQGQQFAYATVYNSLKYLTDVGLLRELKLGEAASRYDARVDDHHHIVCKQCGRVDEVLSPTPDEWITAVEKATNYKVSNSHVVFEGVCGTCAQHKV</sequence>
<organism evidence="8 9">
    <name type="scientific">Paenibacillus naphthalenovorans</name>
    <dbReference type="NCBI Taxonomy" id="162209"/>
    <lineage>
        <taxon>Bacteria</taxon>
        <taxon>Bacillati</taxon>
        <taxon>Bacillota</taxon>
        <taxon>Bacilli</taxon>
        <taxon>Bacillales</taxon>
        <taxon>Paenibacillaceae</taxon>
        <taxon>Paenibacillus</taxon>
    </lineage>
</organism>
<accession>A0A0U2VVK0</accession>
<keyword evidence="6" id="KW-0804">Transcription</keyword>
<dbReference type="PANTHER" id="PTHR33202:SF7">
    <property type="entry name" value="FERRIC UPTAKE REGULATION PROTEIN"/>
    <property type="match status" value="1"/>
</dbReference>
<keyword evidence="2" id="KW-0678">Repressor</keyword>
<evidence type="ECO:0000313" key="9">
    <source>
        <dbReference type="Proteomes" id="UP000061660"/>
    </source>
</evidence>
<dbReference type="InterPro" id="IPR002481">
    <property type="entry name" value="FUR"/>
</dbReference>
<feature type="binding site" evidence="7">
    <location>
        <position position="82"/>
    </location>
    <ligand>
        <name>Zn(2+)</name>
        <dbReference type="ChEBI" id="CHEBI:29105"/>
    </ligand>
</feature>
<dbReference type="GO" id="GO:0008270">
    <property type="term" value="F:zinc ion binding"/>
    <property type="evidence" value="ECO:0007669"/>
    <property type="project" value="TreeGrafter"/>
</dbReference>
<dbReference type="STRING" id="162209.IJ22_44560"/>
<dbReference type="Gene3D" id="3.30.1490.190">
    <property type="match status" value="1"/>
</dbReference>
<protein>
    <submittedName>
        <fullName evidence="8">Fur family transcriptional regulator</fullName>
    </submittedName>
</protein>
<keyword evidence="5" id="KW-0238">DNA-binding</keyword>
<evidence type="ECO:0000256" key="5">
    <source>
        <dbReference type="ARBA" id="ARBA00023125"/>
    </source>
</evidence>
<dbReference type="GO" id="GO:1900376">
    <property type="term" value="P:regulation of secondary metabolite biosynthetic process"/>
    <property type="evidence" value="ECO:0007669"/>
    <property type="project" value="TreeGrafter"/>
</dbReference>
<dbReference type="Gene3D" id="1.10.10.10">
    <property type="entry name" value="Winged helix-like DNA-binding domain superfamily/Winged helix DNA-binding domain"/>
    <property type="match status" value="1"/>
</dbReference>
<dbReference type="OrthoDB" id="8659436at2"/>
<dbReference type="GO" id="GO:0045892">
    <property type="term" value="P:negative regulation of DNA-templated transcription"/>
    <property type="evidence" value="ECO:0007669"/>
    <property type="project" value="TreeGrafter"/>
</dbReference>
<dbReference type="GO" id="GO:0003700">
    <property type="term" value="F:DNA-binding transcription factor activity"/>
    <property type="evidence" value="ECO:0007669"/>
    <property type="project" value="InterPro"/>
</dbReference>
<keyword evidence="7" id="KW-0479">Metal-binding</keyword>
<evidence type="ECO:0000256" key="4">
    <source>
        <dbReference type="ARBA" id="ARBA00023015"/>
    </source>
</evidence>
<dbReference type="GO" id="GO:0000976">
    <property type="term" value="F:transcription cis-regulatory region binding"/>
    <property type="evidence" value="ECO:0007669"/>
    <property type="project" value="TreeGrafter"/>
</dbReference>
<evidence type="ECO:0000256" key="1">
    <source>
        <dbReference type="ARBA" id="ARBA00007957"/>
    </source>
</evidence>
<feature type="binding site" evidence="7">
    <location>
        <position position="85"/>
    </location>
    <ligand>
        <name>Zn(2+)</name>
        <dbReference type="ChEBI" id="CHEBI:29105"/>
    </ligand>
</feature>
<keyword evidence="9" id="KW-1185">Reference proteome</keyword>
<dbReference type="KEGG" id="pnp:IJ22_44560"/>
<dbReference type="Proteomes" id="UP000061660">
    <property type="component" value="Chromosome"/>
</dbReference>
<reference evidence="9" key="1">
    <citation type="submission" date="2015-12" db="EMBL/GenBank/DDBJ databases">
        <title>Complete genome sequences of two moderately thermophilic Paenibacillus species.</title>
        <authorList>
            <person name="Butler R.III."/>
            <person name="Wang J."/>
            <person name="Stark B.C."/>
            <person name="Pombert J.-F."/>
        </authorList>
    </citation>
    <scope>NUCLEOTIDE SEQUENCE [LARGE SCALE GENOMIC DNA]</scope>
    <source>
        <strain evidence="9">32O-Y</strain>
    </source>
</reference>
<evidence type="ECO:0000256" key="3">
    <source>
        <dbReference type="ARBA" id="ARBA00022833"/>
    </source>
</evidence>
<keyword evidence="3 7" id="KW-0862">Zinc</keyword>
<dbReference type="PANTHER" id="PTHR33202">
    <property type="entry name" value="ZINC UPTAKE REGULATION PROTEIN"/>
    <property type="match status" value="1"/>
</dbReference>
<comment type="cofactor">
    <cofactor evidence="7">
        <name>Zn(2+)</name>
        <dbReference type="ChEBI" id="CHEBI:29105"/>
    </cofactor>
    <text evidence="7">Binds 1 zinc ion per subunit.</text>
</comment>
<dbReference type="SUPFAM" id="SSF46785">
    <property type="entry name" value="Winged helix' DNA-binding domain"/>
    <property type="match status" value="1"/>
</dbReference>
<evidence type="ECO:0000313" key="8">
    <source>
        <dbReference type="EMBL" id="ALS24742.1"/>
    </source>
</evidence>
<feature type="binding site" evidence="7">
    <location>
        <position position="125"/>
    </location>
    <ligand>
        <name>Zn(2+)</name>
        <dbReference type="ChEBI" id="CHEBI:29105"/>
    </ligand>
</feature>
<gene>
    <name evidence="8" type="ORF">IJ22_44560</name>
</gene>
<dbReference type="InterPro" id="IPR043135">
    <property type="entry name" value="Fur_C"/>
</dbReference>
<proteinExistence type="inferred from homology"/>
<dbReference type="InterPro" id="IPR036388">
    <property type="entry name" value="WH-like_DNA-bd_sf"/>
</dbReference>
<dbReference type="RefSeq" id="WP_054817039.1">
    <property type="nucleotide sequence ID" value="NZ_BJCS01000013.1"/>
</dbReference>
<dbReference type="EMBL" id="CP013652">
    <property type="protein sequence ID" value="ALS24742.1"/>
    <property type="molecule type" value="Genomic_DNA"/>
</dbReference>
<reference evidence="8 9" key="2">
    <citation type="journal article" date="2016" name="Genome Announc.">
        <title>Complete Genome Sequences of Two Interactive Moderate Thermophiles, Paenibacillus napthalenovorans 32O-Y and Paenibacillus sp. 32O-W.</title>
        <authorList>
            <person name="Butler R.R.III."/>
            <person name="Wang J."/>
            <person name="Stark B.C."/>
            <person name="Pombert J.F."/>
        </authorList>
    </citation>
    <scope>NUCLEOTIDE SEQUENCE [LARGE SCALE GENOMIC DNA]</scope>
    <source>
        <strain evidence="8 9">32O-Y</strain>
    </source>
</reference>
<comment type="similarity">
    <text evidence="1">Belongs to the Fur family.</text>
</comment>
<evidence type="ECO:0000256" key="2">
    <source>
        <dbReference type="ARBA" id="ARBA00022491"/>
    </source>
</evidence>